<comment type="caution">
    <text evidence="2">The sequence shown here is derived from an EMBL/GenBank/DDBJ whole genome shotgun (WGS) entry which is preliminary data.</text>
</comment>
<feature type="region of interest" description="Disordered" evidence="1">
    <location>
        <begin position="1"/>
        <end position="27"/>
    </location>
</feature>
<protein>
    <submittedName>
        <fullName evidence="2">Uncharacterized protein</fullName>
    </submittedName>
</protein>
<organism evidence="2 3">
    <name type="scientific">Alternaria burnsii</name>
    <dbReference type="NCBI Taxonomy" id="1187904"/>
    <lineage>
        <taxon>Eukaryota</taxon>
        <taxon>Fungi</taxon>
        <taxon>Dikarya</taxon>
        <taxon>Ascomycota</taxon>
        <taxon>Pezizomycotina</taxon>
        <taxon>Dothideomycetes</taxon>
        <taxon>Pleosporomycetidae</taxon>
        <taxon>Pleosporales</taxon>
        <taxon>Pleosporineae</taxon>
        <taxon>Pleosporaceae</taxon>
        <taxon>Alternaria</taxon>
        <taxon>Alternaria sect. Alternaria</taxon>
    </lineage>
</organism>
<sequence>MDDSRFRQQAPPSGEHAPPPQPVLTTAGFHVPIDAGDEKEQDQVDHSRYSRSALKLDEDGWLPLVQAAYEDEKRTKNTFIKDCDIDIWTYFADEALSTVEPAILKAICYGDLNATCKGDVGLSKIVQSYEDRSDTQATVYLHQMTAKDLALVALQYANALDTSYTSYQAYLIDHQADQNWLLADTDSGRRHFIEGSKGNVDNGKKRVLLGFSRALTRLADEATKENKTHIPFLQYVGYAIKGTQRKKQHDLLTSTSWLFLFTKYICATWKNFPPINMHNFTVCLITEEVVGPVAEMLLTRLARAYYFAGGFSIGQAGASMSSLRLAKLSQVDREKVWEENAQYAKSMTNYTQIQAKELASRKNLQKTDYEKIMRQRDDEIAQHKQKIAAMCDHLAEYRAQIDVALWEKEFPEELQEFRDFEKFVEEETNKFQD</sequence>
<accession>A0A8H7AUC7</accession>
<dbReference type="Proteomes" id="UP000596902">
    <property type="component" value="Unassembled WGS sequence"/>
</dbReference>
<dbReference type="GeneID" id="62208476"/>
<name>A0A8H7AUC7_9PLEO</name>
<evidence type="ECO:0000313" key="2">
    <source>
        <dbReference type="EMBL" id="KAF7671729.1"/>
    </source>
</evidence>
<reference evidence="2" key="2">
    <citation type="submission" date="2020-08" db="EMBL/GenBank/DDBJ databases">
        <title>Draft Genome Sequence of Cumin Blight Pathogen Alternaria burnsii.</title>
        <authorList>
            <person name="Feng Z."/>
        </authorList>
    </citation>
    <scope>NUCLEOTIDE SEQUENCE</scope>
    <source>
        <strain evidence="2">CBS107.38</strain>
    </source>
</reference>
<dbReference type="AlphaFoldDB" id="A0A8H7AUC7"/>
<evidence type="ECO:0000313" key="3">
    <source>
        <dbReference type="Proteomes" id="UP000596902"/>
    </source>
</evidence>
<dbReference type="RefSeq" id="XP_038782094.1">
    <property type="nucleotide sequence ID" value="XM_038935298.1"/>
</dbReference>
<reference evidence="2" key="1">
    <citation type="submission" date="2020-01" db="EMBL/GenBank/DDBJ databases">
        <authorList>
            <person name="Feng Z.H.Z."/>
        </authorList>
    </citation>
    <scope>NUCLEOTIDE SEQUENCE</scope>
    <source>
        <strain evidence="2">CBS107.38</strain>
    </source>
</reference>
<dbReference type="EMBL" id="JAAABM010000020">
    <property type="protein sequence ID" value="KAF7671729.1"/>
    <property type="molecule type" value="Genomic_DNA"/>
</dbReference>
<proteinExistence type="predicted"/>
<keyword evidence="3" id="KW-1185">Reference proteome</keyword>
<evidence type="ECO:0000256" key="1">
    <source>
        <dbReference type="SAM" id="MobiDB-lite"/>
    </source>
</evidence>
<gene>
    <name evidence="2" type="ORF">GT037_010251</name>
</gene>